<name>A0A011VVS2_RUMAL</name>
<dbReference type="RefSeq" id="WP_037286766.1">
    <property type="nucleotide sequence ID" value="NZ_JEOB01000002.1"/>
</dbReference>
<keyword evidence="4" id="KW-1185">Reference proteome</keyword>
<evidence type="ECO:0000256" key="1">
    <source>
        <dbReference type="SAM" id="Phobius"/>
    </source>
</evidence>
<evidence type="ECO:0000313" key="3">
    <source>
        <dbReference type="EMBL" id="EXM40212.1"/>
    </source>
</evidence>
<accession>A0A011VVS2</accession>
<gene>
    <name evidence="3" type="ORF">RASY3_08105</name>
    <name evidence="2" type="ORF">RASY3_18490</name>
</gene>
<evidence type="ECO:0000313" key="4">
    <source>
        <dbReference type="Proteomes" id="UP000021369"/>
    </source>
</evidence>
<dbReference type="OrthoDB" id="10009667at2"/>
<keyword evidence="1" id="KW-0812">Transmembrane</keyword>
<evidence type="ECO:0000313" key="2">
    <source>
        <dbReference type="EMBL" id="EXM38698.1"/>
    </source>
</evidence>
<dbReference type="AlphaFoldDB" id="A0A011VVS2"/>
<dbReference type="PATRIC" id="fig|1341156.4.peg.3288"/>
<comment type="caution">
    <text evidence="2">The sequence shown here is derived from an EMBL/GenBank/DDBJ whole genome shotgun (WGS) entry which is preliminary data.</text>
</comment>
<dbReference type="EMBL" id="JEOB01000004">
    <property type="protein sequence ID" value="EXM38698.1"/>
    <property type="molecule type" value="Genomic_DNA"/>
</dbReference>
<keyword evidence="1" id="KW-1133">Transmembrane helix</keyword>
<proteinExistence type="predicted"/>
<keyword evidence="1" id="KW-0472">Membrane</keyword>
<dbReference type="EMBL" id="JEOB01000002">
    <property type="protein sequence ID" value="EXM40212.1"/>
    <property type="molecule type" value="Genomic_DNA"/>
</dbReference>
<feature type="transmembrane region" description="Helical" evidence="1">
    <location>
        <begin position="139"/>
        <end position="160"/>
    </location>
</feature>
<organism evidence="2 4">
    <name type="scientific">Ruminococcus albus SY3</name>
    <dbReference type="NCBI Taxonomy" id="1341156"/>
    <lineage>
        <taxon>Bacteria</taxon>
        <taxon>Bacillati</taxon>
        <taxon>Bacillota</taxon>
        <taxon>Clostridia</taxon>
        <taxon>Eubacteriales</taxon>
        <taxon>Oscillospiraceae</taxon>
        <taxon>Ruminococcus</taxon>
    </lineage>
</organism>
<sequence>MKENIASINGKISQTDISKVRMKKFADPNFTALFDDTEKVKAACEKALGSKGIAYCLTNKEKQCICLYTFDKIIDPDDKKRFRLVKNYNFTAKGYEVKEDAFVEYLKAQIQEIIVFTGVNSVDWNGEITTAKDVEDSGFAPFGMTASSFFTFSIVFFICFKDNTMNVIGFVFLILGFITLCSGAAIRIGKDKVNIGGNEDDEKKEDMQL</sequence>
<feature type="transmembrane region" description="Helical" evidence="1">
    <location>
        <begin position="167"/>
        <end position="188"/>
    </location>
</feature>
<protein>
    <submittedName>
        <fullName evidence="2">Uncharacterized protein</fullName>
    </submittedName>
</protein>
<dbReference type="Proteomes" id="UP000021369">
    <property type="component" value="Unassembled WGS sequence"/>
</dbReference>
<reference evidence="2 4" key="1">
    <citation type="submission" date="2013-06" db="EMBL/GenBank/DDBJ databases">
        <title>Rumen cellulosomics: divergent fiber-degrading strategies revealed by comparative genome-wide analysis of six Ruminococcal strains.</title>
        <authorList>
            <person name="Dassa B."/>
            <person name="Borovok I."/>
            <person name="Lamed R."/>
            <person name="Flint H."/>
            <person name="Yeoman C.J."/>
            <person name="White B."/>
            <person name="Bayer E.A."/>
        </authorList>
    </citation>
    <scope>NUCLEOTIDE SEQUENCE [LARGE SCALE GENOMIC DNA]</scope>
    <source>
        <strain evidence="2 4">SY3</strain>
    </source>
</reference>